<proteinExistence type="inferred from homology"/>
<evidence type="ECO:0000313" key="7">
    <source>
        <dbReference type="Proteomes" id="UP001055868"/>
    </source>
</evidence>
<sequence length="234" mass="24950">MNRRPRPSAARSGRTAPASSRRAGRSASDRSAAGRGATPASGAPAELPVLRVGFIPGVEPDRFARRWRSGQRAARLELVPVPLSRQADVLGTGEVDMCFVRLPLDADGSGTAGVPGELHLVELWEERPMVVVGIENILSLHEELTVADLAEDPEIPSAHPDDAADRVAVVATGVGHALLPMSLARLHHRKDVVHRPLADAPATRIALAWPRAADDAVRQEFVGAVRGRTARSSR</sequence>
<dbReference type="Proteomes" id="UP001055868">
    <property type="component" value="Chromosome"/>
</dbReference>
<keyword evidence="4" id="KW-0804">Transcription</keyword>
<evidence type="ECO:0000256" key="5">
    <source>
        <dbReference type="SAM" id="MobiDB-lite"/>
    </source>
</evidence>
<dbReference type="EMBL" id="CP097218">
    <property type="protein sequence ID" value="UQN31038.1"/>
    <property type="molecule type" value="Genomic_DNA"/>
</dbReference>
<accession>A0ABY4N913</accession>
<dbReference type="RefSeq" id="WP_249480421.1">
    <property type="nucleotide sequence ID" value="NZ_CP097218.1"/>
</dbReference>
<feature type="compositionally biased region" description="Low complexity" evidence="5">
    <location>
        <begin position="7"/>
        <end position="37"/>
    </location>
</feature>
<dbReference type="Gene3D" id="3.40.190.10">
    <property type="entry name" value="Periplasmic binding protein-like II"/>
    <property type="match status" value="4"/>
</dbReference>
<keyword evidence="2" id="KW-0805">Transcription regulation</keyword>
<evidence type="ECO:0000256" key="2">
    <source>
        <dbReference type="ARBA" id="ARBA00023015"/>
    </source>
</evidence>
<protein>
    <submittedName>
        <fullName evidence="6">LysR family transcriptional regulator</fullName>
    </submittedName>
</protein>
<feature type="region of interest" description="Disordered" evidence="5">
    <location>
        <begin position="1"/>
        <end position="42"/>
    </location>
</feature>
<gene>
    <name evidence="6" type="ORF">M4486_07080</name>
</gene>
<keyword evidence="3" id="KW-0238">DNA-binding</keyword>
<evidence type="ECO:0000256" key="4">
    <source>
        <dbReference type="ARBA" id="ARBA00023163"/>
    </source>
</evidence>
<evidence type="ECO:0000256" key="3">
    <source>
        <dbReference type="ARBA" id="ARBA00023125"/>
    </source>
</evidence>
<name>A0ABY4N913_9MICO</name>
<evidence type="ECO:0000256" key="1">
    <source>
        <dbReference type="ARBA" id="ARBA00009437"/>
    </source>
</evidence>
<dbReference type="PANTHER" id="PTHR30346:SF0">
    <property type="entry name" value="HCA OPERON TRANSCRIPTIONAL ACTIVATOR HCAR"/>
    <property type="match status" value="1"/>
</dbReference>
<comment type="similarity">
    <text evidence="1">Belongs to the LysR transcriptional regulatory family.</text>
</comment>
<dbReference type="PANTHER" id="PTHR30346">
    <property type="entry name" value="TRANSCRIPTIONAL DUAL REGULATOR HCAR-RELATED"/>
    <property type="match status" value="1"/>
</dbReference>
<dbReference type="SUPFAM" id="SSF53850">
    <property type="entry name" value="Periplasmic binding protein-like II"/>
    <property type="match status" value="1"/>
</dbReference>
<organism evidence="6 7">
    <name type="scientific">Brachybacterium kimchii</name>
    <dbReference type="NCBI Taxonomy" id="2942909"/>
    <lineage>
        <taxon>Bacteria</taxon>
        <taxon>Bacillati</taxon>
        <taxon>Actinomycetota</taxon>
        <taxon>Actinomycetes</taxon>
        <taxon>Micrococcales</taxon>
        <taxon>Dermabacteraceae</taxon>
        <taxon>Brachybacterium</taxon>
    </lineage>
</organism>
<evidence type="ECO:0000313" key="6">
    <source>
        <dbReference type="EMBL" id="UQN31038.1"/>
    </source>
</evidence>
<reference evidence="6" key="1">
    <citation type="submission" date="2022-05" db="EMBL/GenBank/DDBJ databases">
        <title>Genomic analysis of Brachybacterium sp. CBA3104.</title>
        <authorList>
            <person name="Roh S.W."/>
            <person name="Kim Y.B."/>
            <person name="Kim Y."/>
        </authorList>
    </citation>
    <scope>NUCLEOTIDE SEQUENCE</scope>
    <source>
        <strain evidence="6">CBA3104</strain>
    </source>
</reference>
<keyword evidence="7" id="KW-1185">Reference proteome</keyword>